<reference evidence="1" key="1">
    <citation type="submission" date="2016-06" db="EMBL/GenBank/DDBJ databases">
        <authorList>
            <person name="Cuomo C."/>
            <person name="Litvintseva A."/>
            <person name="Heitman J."/>
            <person name="Chen Y."/>
            <person name="Sun S."/>
            <person name="Springer D."/>
            <person name="Dromer F."/>
            <person name="Young S."/>
            <person name="Zeng Q."/>
            <person name="Chapman S."/>
            <person name="Gujja S."/>
            <person name="Saif S."/>
            <person name="Birren B."/>
        </authorList>
    </citation>
    <scope>NUCLEOTIDE SEQUENCE</scope>
    <source>
        <strain evidence="1">CBS 7841</strain>
    </source>
</reference>
<dbReference type="Proteomes" id="UP000094043">
    <property type="component" value="Chromosome 2"/>
</dbReference>
<dbReference type="AlphaFoldDB" id="A0AAJ8JQE2"/>
<keyword evidence="2" id="KW-1185">Reference proteome</keyword>
<dbReference type="RefSeq" id="XP_066067198.1">
    <property type="nucleotide sequence ID" value="XM_066211101.1"/>
</dbReference>
<sequence length="99" mass="10967">MCGWGGNVHRVVRLPCSLPPVMVYIVERVGWRSHSIMCFSHGNLFGPSDSHSASCFSPVDQHWANGKFSDDHVCECASCKCLVFTLNKICVNCRKGNHA</sequence>
<dbReference type="EMBL" id="CP143785">
    <property type="protein sequence ID" value="WVN86498.1"/>
    <property type="molecule type" value="Genomic_DNA"/>
</dbReference>
<dbReference type="GeneID" id="91085875"/>
<dbReference type="KEGG" id="cdep:91085875"/>
<gene>
    <name evidence="1" type="ORF">L203_101662</name>
</gene>
<accession>A0AAJ8JQE2</accession>
<organism evidence="1 2">
    <name type="scientific">Cryptococcus depauperatus CBS 7841</name>
    <dbReference type="NCBI Taxonomy" id="1295531"/>
    <lineage>
        <taxon>Eukaryota</taxon>
        <taxon>Fungi</taxon>
        <taxon>Dikarya</taxon>
        <taxon>Basidiomycota</taxon>
        <taxon>Agaricomycotina</taxon>
        <taxon>Tremellomycetes</taxon>
        <taxon>Tremellales</taxon>
        <taxon>Cryptococcaceae</taxon>
        <taxon>Cryptococcus</taxon>
    </lineage>
</organism>
<evidence type="ECO:0000313" key="2">
    <source>
        <dbReference type="Proteomes" id="UP000094043"/>
    </source>
</evidence>
<proteinExistence type="predicted"/>
<evidence type="ECO:0000313" key="1">
    <source>
        <dbReference type="EMBL" id="WVN86498.1"/>
    </source>
</evidence>
<reference evidence="1" key="3">
    <citation type="submission" date="2024-01" db="EMBL/GenBank/DDBJ databases">
        <authorList>
            <person name="Coelho M.A."/>
            <person name="David-Palma M."/>
            <person name="Shea T."/>
            <person name="Sun S."/>
            <person name="Cuomo C.A."/>
            <person name="Heitman J."/>
        </authorList>
    </citation>
    <scope>NUCLEOTIDE SEQUENCE</scope>
    <source>
        <strain evidence="1">CBS 7841</strain>
    </source>
</reference>
<reference evidence="1" key="2">
    <citation type="journal article" date="2022" name="Elife">
        <title>Obligate sexual reproduction of a homothallic fungus closely related to the Cryptococcus pathogenic species complex.</title>
        <authorList>
            <person name="Passer A.R."/>
            <person name="Clancey S.A."/>
            <person name="Shea T."/>
            <person name="David-Palma M."/>
            <person name="Averette A.F."/>
            <person name="Boekhout T."/>
            <person name="Porcel B.M."/>
            <person name="Nowrousian M."/>
            <person name="Cuomo C.A."/>
            <person name="Sun S."/>
            <person name="Heitman J."/>
            <person name="Coelho M.A."/>
        </authorList>
    </citation>
    <scope>NUCLEOTIDE SEQUENCE</scope>
    <source>
        <strain evidence="1">CBS 7841</strain>
    </source>
</reference>
<name>A0AAJ8JQE2_9TREE</name>
<protein>
    <submittedName>
        <fullName evidence="1">Uncharacterized protein</fullName>
    </submittedName>
</protein>